<evidence type="ECO:0000313" key="13">
    <source>
        <dbReference type="Proteomes" id="UP001300604"/>
    </source>
</evidence>
<evidence type="ECO:0000256" key="4">
    <source>
        <dbReference type="ARBA" id="ARBA00022679"/>
    </source>
</evidence>
<evidence type="ECO:0000256" key="9">
    <source>
        <dbReference type="ARBA" id="ARBA00050776"/>
    </source>
</evidence>
<keyword evidence="13" id="KW-1185">Reference proteome</keyword>
<dbReference type="FunFam" id="3.40.640.10:FF:000084">
    <property type="entry name" value="IscS-like cysteine desulfurase"/>
    <property type="match status" value="1"/>
</dbReference>
<evidence type="ECO:0000256" key="8">
    <source>
        <dbReference type="ARBA" id="ARBA00023014"/>
    </source>
</evidence>
<dbReference type="PIRSF" id="PIRSF005572">
    <property type="entry name" value="NifS"/>
    <property type="match status" value="1"/>
</dbReference>
<reference evidence="12" key="1">
    <citation type="submission" date="2023-09" db="EMBL/GenBank/DDBJ databases">
        <authorList>
            <person name="Zeng C."/>
        </authorList>
    </citation>
    <scope>NUCLEOTIDE SEQUENCE</scope>
    <source>
        <strain evidence="12">ZCY20-5</strain>
    </source>
</reference>
<dbReference type="Pfam" id="PF00266">
    <property type="entry name" value="Aminotran_5"/>
    <property type="match status" value="1"/>
</dbReference>
<sequence>MQKLVYADNAATTPLSAAARKAMLPWLENAFGNPSALYAPGHAARKAVEQARDAIADCLGCSSEEIYFTSCGTESDNWAVKGMALQQAKIGKKHLVTSAFEHHAVLHACKALEPYGFSVTCLPVSTTGFITPEALEAALTPDTALVSIMTANNELGTVQPVSELAAVCRKHGVLFHTDAVQAVGHLPLSVHRQGIDLLSLSAHKFGGPKGTGVLYVRRGLHPVPLLDGGAQEQGSRGGTENVAGIVGMAAALQERTASLQADAARIRTLRDRLEAGLCSAIPDCRRNGGAERLPGHLNLLFKGIEGESLLLLLDREGICASSGSACTAGSTDPSHVLLAIGLTREQARSSVRFSLGVETTDADVERMLQVVTDAVKRLRNFQPF</sequence>
<name>A0AA97DCC1_9FIRM</name>
<dbReference type="Gene3D" id="3.90.1150.10">
    <property type="entry name" value="Aspartate Aminotransferase, domain 1"/>
    <property type="match status" value="1"/>
</dbReference>
<keyword evidence="6" id="KW-0663">Pyridoxal phosphate</keyword>
<evidence type="ECO:0000256" key="2">
    <source>
        <dbReference type="ARBA" id="ARBA00006490"/>
    </source>
</evidence>
<dbReference type="EC" id="2.8.1.7" evidence="3"/>
<dbReference type="InterPro" id="IPR000192">
    <property type="entry name" value="Aminotrans_V_dom"/>
</dbReference>
<protein>
    <recommendedName>
        <fullName evidence="3">cysteine desulfurase</fullName>
        <ecNumber evidence="3">2.8.1.7</ecNumber>
    </recommendedName>
</protein>
<evidence type="ECO:0000256" key="10">
    <source>
        <dbReference type="RuleBase" id="RU004504"/>
    </source>
</evidence>
<keyword evidence="7" id="KW-0408">Iron</keyword>
<feature type="domain" description="Aminotransferase class V" evidence="11">
    <location>
        <begin position="5"/>
        <end position="366"/>
    </location>
</feature>
<dbReference type="Gene3D" id="3.40.640.10">
    <property type="entry name" value="Type I PLP-dependent aspartate aminotransferase-like (Major domain)"/>
    <property type="match status" value="1"/>
</dbReference>
<dbReference type="EMBL" id="CP135996">
    <property type="protein sequence ID" value="WOC33224.1"/>
    <property type="molecule type" value="Genomic_DNA"/>
</dbReference>
<evidence type="ECO:0000256" key="3">
    <source>
        <dbReference type="ARBA" id="ARBA00012239"/>
    </source>
</evidence>
<proteinExistence type="inferred from homology"/>
<dbReference type="KEGG" id="carl:PXC00_04935"/>
<comment type="cofactor">
    <cofactor evidence="1 10">
        <name>pyridoxal 5'-phosphate</name>
        <dbReference type="ChEBI" id="CHEBI:597326"/>
    </cofactor>
</comment>
<dbReference type="RefSeq" id="WP_316935117.1">
    <property type="nucleotide sequence ID" value="NZ_CP135996.1"/>
</dbReference>
<reference evidence="12" key="2">
    <citation type="submission" date="2024-06" db="EMBL/GenBank/DDBJ databases">
        <title>Caproicibacterium argilliputei sp. nov, a novel caproic acid producing anaerobic bacterium isolated from pit mud.</title>
        <authorList>
            <person name="Xia S."/>
        </authorList>
    </citation>
    <scope>NUCLEOTIDE SEQUENCE</scope>
    <source>
        <strain evidence="12">ZCY20-5</strain>
    </source>
</reference>
<dbReference type="PANTHER" id="PTHR11601">
    <property type="entry name" value="CYSTEINE DESULFURYLASE FAMILY MEMBER"/>
    <property type="match status" value="1"/>
</dbReference>
<dbReference type="PANTHER" id="PTHR11601:SF34">
    <property type="entry name" value="CYSTEINE DESULFURASE"/>
    <property type="match status" value="1"/>
</dbReference>
<evidence type="ECO:0000256" key="7">
    <source>
        <dbReference type="ARBA" id="ARBA00023004"/>
    </source>
</evidence>
<accession>A0AA97DCC1</accession>
<dbReference type="Gene3D" id="1.10.260.50">
    <property type="match status" value="1"/>
</dbReference>
<dbReference type="AlphaFoldDB" id="A0AA97DCC1"/>
<dbReference type="InterPro" id="IPR015421">
    <property type="entry name" value="PyrdxlP-dep_Trfase_major"/>
</dbReference>
<keyword evidence="5" id="KW-0479">Metal-binding</keyword>
<evidence type="ECO:0000259" key="11">
    <source>
        <dbReference type="Pfam" id="PF00266"/>
    </source>
</evidence>
<dbReference type="InterPro" id="IPR016454">
    <property type="entry name" value="Cysteine_dSase"/>
</dbReference>
<comment type="catalytic activity">
    <reaction evidence="9">
        <text>(sulfur carrier)-H + L-cysteine = (sulfur carrier)-SH + L-alanine</text>
        <dbReference type="Rhea" id="RHEA:43892"/>
        <dbReference type="Rhea" id="RHEA-COMP:14737"/>
        <dbReference type="Rhea" id="RHEA-COMP:14739"/>
        <dbReference type="ChEBI" id="CHEBI:29917"/>
        <dbReference type="ChEBI" id="CHEBI:35235"/>
        <dbReference type="ChEBI" id="CHEBI:57972"/>
        <dbReference type="ChEBI" id="CHEBI:64428"/>
        <dbReference type="EC" id="2.8.1.7"/>
    </reaction>
</comment>
<dbReference type="SUPFAM" id="SSF53383">
    <property type="entry name" value="PLP-dependent transferases"/>
    <property type="match status" value="1"/>
</dbReference>
<dbReference type="PROSITE" id="PS00595">
    <property type="entry name" value="AA_TRANSFER_CLASS_5"/>
    <property type="match status" value="1"/>
</dbReference>
<dbReference type="GO" id="GO:0046872">
    <property type="term" value="F:metal ion binding"/>
    <property type="evidence" value="ECO:0007669"/>
    <property type="project" value="UniProtKB-KW"/>
</dbReference>
<dbReference type="GO" id="GO:0051536">
    <property type="term" value="F:iron-sulfur cluster binding"/>
    <property type="evidence" value="ECO:0007669"/>
    <property type="project" value="UniProtKB-KW"/>
</dbReference>
<dbReference type="InterPro" id="IPR015422">
    <property type="entry name" value="PyrdxlP-dep_Trfase_small"/>
</dbReference>
<dbReference type="InterPro" id="IPR020578">
    <property type="entry name" value="Aminotrans_V_PyrdxlP_BS"/>
</dbReference>
<dbReference type="InterPro" id="IPR015424">
    <property type="entry name" value="PyrdxlP-dep_Trfase"/>
</dbReference>
<evidence type="ECO:0000256" key="1">
    <source>
        <dbReference type="ARBA" id="ARBA00001933"/>
    </source>
</evidence>
<evidence type="ECO:0000313" key="12">
    <source>
        <dbReference type="EMBL" id="WOC33224.1"/>
    </source>
</evidence>
<dbReference type="Proteomes" id="UP001300604">
    <property type="component" value="Chromosome"/>
</dbReference>
<dbReference type="NCBIfam" id="NF002806">
    <property type="entry name" value="PRK02948.1"/>
    <property type="match status" value="1"/>
</dbReference>
<keyword evidence="8" id="KW-0411">Iron-sulfur</keyword>
<evidence type="ECO:0000256" key="5">
    <source>
        <dbReference type="ARBA" id="ARBA00022723"/>
    </source>
</evidence>
<comment type="similarity">
    <text evidence="2">Belongs to the class-V pyridoxal-phosphate-dependent aminotransferase family. NifS/IscS subfamily.</text>
</comment>
<keyword evidence="4" id="KW-0808">Transferase</keyword>
<gene>
    <name evidence="12" type="ORF">PXC00_04935</name>
</gene>
<dbReference type="GO" id="GO:0031071">
    <property type="term" value="F:cysteine desulfurase activity"/>
    <property type="evidence" value="ECO:0007669"/>
    <property type="project" value="UniProtKB-EC"/>
</dbReference>
<organism evidence="12 13">
    <name type="scientific">Caproicibacterium argilliputei</name>
    <dbReference type="NCBI Taxonomy" id="3030016"/>
    <lineage>
        <taxon>Bacteria</taxon>
        <taxon>Bacillati</taxon>
        <taxon>Bacillota</taxon>
        <taxon>Clostridia</taxon>
        <taxon>Eubacteriales</taxon>
        <taxon>Oscillospiraceae</taxon>
        <taxon>Caproicibacterium</taxon>
    </lineage>
</organism>
<evidence type="ECO:0000256" key="6">
    <source>
        <dbReference type="ARBA" id="ARBA00022898"/>
    </source>
</evidence>